<evidence type="ECO:0000256" key="3">
    <source>
        <dbReference type="ARBA" id="ARBA00046339"/>
    </source>
</evidence>
<reference evidence="5" key="1">
    <citation type="journal article" date="2020" name="Stud. Mycol.">
        <title>101 Dothideomycetes genomes: a test case for predicting lifestyles and emergence of pathogens.</title>
        <authorList>
            <person name="Haridas S."/>
            <person name="Albert R."/>
            <person name="Binder M."/>
            <person name="Bloem J."/>
            <person name="Labutti K."/>
            <person name="Salamov A."/>
            <person name="Andreopoulos B."/>
            <person name="Baker S."/>
            <person name="Barry K."/>
            <person name="Bills G."/>
            <person name="Bluhm B."/>
            <person name="Cannon C."/>
            <person name="Castanera R."/>
            <person name="Culley D."/>
            <person name="Daum C."/>
            <person name="Ezra D."/>
            <person name="Gonzalez J."/>
            <person name="Henrissat B."/>
            <person name="Kuo A."/>
            <person name="Liang C."/>
            <person name="Lipzen A."/>
            <person name="Lutzoni F."/>
            <person name="Magnuson J."/>
            <person name="Mondo S."/>
            <person name="Nolan M."/>
            <person name="Ohm R."/>
            <person name="Pangilinan J."/>
            <person name="Park H.-J."/>
            <person name="Ramirez L."/>
            <person name="Alfaro M."/>
            <person name="Sun H."/>
            <person name="Tritt A."/>
            <person name="Yoshinaga Y."/>
            <person name="Zwiers L.-H."/>
            <person name="Turgeon B."/>
            <person name="Goodwin S."/>
            <person name="Spatafora J."/>
            <person name="Crous P."/>
            <person name="Grigoriev I."/>
        </authorList>
    </citation>
    <scope>NUCLEOTIDE SEQUENCE</scope>
    <source>
        <strain evidence="5">Tuck. ex Michener</strain>
    </source>
</reference>
<feature type="compositionally biased region" description="Polar residues" evidence="4">
    <location>
        <begin position="30"/>
        <end position="43"/>
    </location>
</feature>
<dbReference type="InterPro" id="IPR038277">
    <property type="entry name" value="UreF_sf"/>
</dbReference>
<dbReference type="InterPro" id="IPR002639">
    <property type="entry name" value="UreF"/>
</dbReference>
<dbReference type="PANTHER" id="PTHR33620:SF1">
    <property type="entry name" value="UREASE ACCESSORY PROTEIN F"/>
    <property type="match status" value="1"/>
</dbReference>
<evidence type="ECO:0000256" key="2">
    <source>
        <dbReference type="ARBA" id="ARBA00023186"/>
    </source>
</evidence>
<keyword evidence="2" id="KW-0143">Chaperone</keyword>
<feature type="region of interest" description="Disordered" evidence="4">
    <location>
        <begin position="14"/>
        <end position="49"/>
    </location>
</feature>
<name>A0A6A6HKY6_VIRVR</name>
<proteinExistence type="inferred from homology"/>
<evidence type="ECO:0000313" key="6">
    <source>
        <dbReference type="Proteomes" id="UP000800092"/>
    </source>
</evidence>
<evidence type="ECO:0000313" key="5">
    <source>
        <dbReference type="EMBL" id="KAF2238707.1"/>
    </source>
</evidence>
<dbReference type="EMBL" id="ML991775">
    <property type="protein sequence ID" value="KAF2238707.1"/>
    <property type="molecule type" value="Genomic_DNA"/>
</dbReference>
<evidence type="ECO:0008006" key="7">
    <source>
        <dbReference type="Google" id="ProtNLM"/>
    </source>
</evidence>
<dbReference type="Pfam" id="PF01730">
    <property type="entry name" value="UreF"/>
    <property type="match status" value="1"/>
</dbReference>
<keyword evidence="1" id="KW-0996">Nickel insertion</keyword>
<evidence type="ECO:0000256" key="4">
    <source>
        <dbReference type="SAM" id="MobiDB-lite"/>
    </source>
</evidence>
<sequence>MQVRAKLNHAQILSTLSSNDNSKDQGGGLTNATISNHSQSPQVDTGIPQPATHPSLHALLLLSDSALPLGSFAFSNGLESYLAHHRSRSVHSSSINPSSNLSTTSLFYSFLHLSILNTASTTLPFLFATFRDPARLEECDDVFDATLSCTVARRASTAQGRALVGVWEKSFAAALPGFHPSTPAIATLKALAQRLRAHPTVAAPSKAPSNALETPKTHAHFAPAFGAAAASMELGEHETAYVFLLSHAKAVVSAGVRAGVLGPFAGQGVLAGTGIFGMKGERKGEEGVEEGGAVSFGLRKLIEECILRERETSVEEAGITVPAMDLWQGRHELLYSRIFNS</sequence>
<gene>
    <name evidence="5" type="ORF">EV356DRAFT_506072</name>
</gene>
<evidence type="ECO:0000256" key="1">
    <source>
        <dbReference type="ARBA" id="ARBA00022988"/>
    </source>
</evidence>
<keyword evidence="6" id="KW-1185">Reference proteome</keyword>
<comment type="similarity">
    <text evidence="3">Belongs to the UreF family.</text>
</comment>
<accession>A0A6A6HKY6</accession>
<dbReference type="Gene3D" id="1.10.4190.10">
    <property type="entry name" value="Urease accessory protein UreF"/>
    <property type="match status" value="1"/>
</dbReference>
<dbReference type="Proteomes" id="UP000800092">
    <property type="component" value="Unassembled WGS sequence"/>
</dbReference>
<protein>
    <recommendedName>
        <fullName evidence="7">Urease accessory protein UreF</fullName>
    </recommendedName>
</protein>
<dbReference type="OrthoDB" id="2550922at2759"/>
<dbReference type="PANTHER" id="PTHR33620">
    <property type="entry name" value="UREASE ACCESSORY PROTEIN F"/>
    <property type="match status" value="1"/>
</dbReference>
<organism evidence="5 6">
    <name type="scientific">Viridothelium virens</name>
    <name type="common">Speckled blister lichen</name>
    <name type="synonym">Trypethelium virens</name>
    <dbReference type="NCBI Taxonomy" id="1048519"/>
    <lineage>
        <taxon>Eukaryota</taxon>
        <taxon>Fungi</taxon>
        <taxon>Dikarya</taxon>
        <taxon>Ascomycota</taxon>
        <taxon>Pezizomycotina</taxon>
        <taxon>Dothideomycetes</taxon>
        <taxon>Dothideomycetes incertae sedis</taxon>
        <taxon>Trypetheliales</taxon>
        <taxon>Trypetheliaceae</taxon>
        <taxon>Viridothelium</taxon>
    </lineage>
</organism>
<dbReference type="AlphaFoldDB" id="A0A6A6HKY6"/>
<dbReference type="GO" id="GO:0016151">
    <property type="term" value="F:nickel cation binding"/>
    <property type="evidence" value="ECO:0007669"/>
    <property type="project" value="InterPro"/>
</dbReference>